<feature type="compositionally biased region" description="Basic residues" evidence="1">
    <location>
        <begin position="216"/>
        <end position="228"/>
    </location>
</feature>
<feature type="region of interest" description="Disordered" evidence="1">
    <location>
        <begin position="1"/>
        <end position="99"/>
    </location>
</feature>
<dbReference type="AlphaFoldDB" id="A0A2H3JEG4"/>
<dbReference type="OrthoDB" id="5392716at2759"/>
<evidence type="ECO:0000313" key="3">
    <source>
        <dbReference type="Proteomes" id="UP000218811"/>
    </source>
</evidence>
<dbReference type="Proteomes" id="UP000218811">
    <property type="component" value="Unassembled WGS sequence"/>
</dbReference>
<name>A0A2H3JEG4_WOLCO</name>
<gene>
    <name evidence="2" type="ORF">WOLCODRAFT_162443</name>
</gene>
<keyword evidence="3" id="KW-1185">Reference proteome</keyword>
<protein>
    <submittedName>
        <fullName evidence="2">Uncharacterized protein</fullName>
    </submittedName>
</protein>
<organism evidence="2 3">
    <name type="scientific">Wolfiporia cocos (strain MD-104)</name>
    <name type="common">Brown rot fungus</name>
    <dbReference type="NCBI Taxonomy" id="742152"/>
    <lineage>
        <taxon>Eukaryota</taxon>
        <taxon>Fungi</taxon>
        <taxon>Dikarya</taxon>
        <taxon>Basidiomycota</taxon>
        <taxon>Agaricomycotina</taxon>
        <taxon>Agaricomycetes</taxon>
        <taxon>Polyporales</taxon>
        <taxon>Phaeolaceae</taxon>
        <taxon>Wolfiporia</taxon>
    </lineage>
</organism>
<evidence type="ECO:0000256" key="1">
    <source>
        <dbReference type="SAM" id="MobiDB-lite"/>
    </source>
</evidence>
<accession>A0A2H3JEG4</accession>
<dbReference type="EMBL" id="KB468053">
    <property type="protein sequence ID" value="PCH40596.1"/>
    <property type="molecule type" value="Genomic_DNA"/>
</dbReference>
<dbReference type="OMA" id="WIANEMR"/>
<feature type="compositionally biased region" description="Acidic residues" evidence="1">
    <location>
        <begin position="41"/>
        <end position="65"/>
    </location>
</feature>
<dbReference type="STRING" id="742152.A0A2H3JEG4"/>
<sequence length="228" mass="25853">MSLGYSQRMYTRRNVDVGQLERVASYPPSRALSQAMHSENIDEDQVLDDVGEESERDELEVEPPDVGDGQSNNRETASSSHNRNPLGKNQHANCPPKDDSRVASALMEYHRRNITDRRVISVLLSQEHGIQMSPATVARRRRSLGLMASGVTTRQTPETVKRQLVADQMARDSLGRYGPRRIQKTISEETGVHLTRDWIANEMRKVDPKGFTLRHPANRKSRRQQSPT</sequence>
<proteinExistence type="predicted"/>
<feature type="compositionally biased region" description="Polar residues" evidence="1">
    <location>
        <begin position="69"/>
        <end position="83"/>
    </location>
</feature>
<evidence type="ECO:0000313" key="2">
    <source>
        <dbReference type="EMBL" id="PCH40596.1"/>
    </source>
</evidence>
<feature type="region of interest" description="Disordered" evidence="1">
    <location>
        <begin position="209"/>
        <end position="228"/>
    </location>
</feature>
<reference evidence="2 3" key="1">
    <citation type="journal article" date="2012" name="Science">
        <title>The Paleozoic origin of enzymatic lignin decomposition reconstructed from 31 fungal genomes.</title>
        <authorList>
            <person name="Floudas D."/>
            <person name="Binder M."/>
            <person name="Riley R."/>
            <person name="Barry K."/>
            <person name="Blanchette R.A."/>
            <person name="Henrissat B."/>
            <person name="Martinez A.T."/>
            <person name="Otillar R."/>
            <person name="Spatafora J.W."/>
            <person name="Yadav J.S."/>
            <person name="Aerts A."/>
            <person name="Benoit I."/>
            <person name="Boyd A."/>
            <person name="Carlson A."/>
            <person name="Copeland A."/>
            <person name="Coutinho P.M."/>
            <person name="de Vries R.P."/>
            <person name="Ferreira P."/>
            <person name="Findley K."/>
            <person name="Foster B."/>
            <person name="Gaskell J."/>
            <person name="Glotzer D."/>
            <person name="Gorecki P."/>
            <person name="Heitman J."/>
            <person name="Hesse C."/>
            <person name="Hori C."/>
            <person name="Igarashi K."/>
            <person name="Jurgens J.A."/>
            <person name="Kallen N."/>
            <person name="Kersten P."/>
            <person name="Kohler A."/>
            <person name="Kuees U."/>
            <person name="Kumar T.K.A."/>
            <person name="Kuo A."/>
            <person name="LaButti K."/>
            <person name="Larrondo L.F."/>
            <person name="Lindquist E."/>
            <person name="Ling A."/>
            <person name="Lombard V."/>
            <person name="Lucas S."/>
            <person name="Lundell T."/>
            <person name="Martin R."/>
            <person name="McLaughlin D.J."/>
            <person name="Morgenstern I."/>
            <person name="Morin E."/>
            <person name="Murat C."/>
            <person name="Nagy L.G."/>
            <person name="Nolan M."/>
            <person name="Ohm R.A."/>
            <person name="Patyshakuliyeva A."/>
            <person name="Rokas A."/>
            <person name="Ruiz-Duenas F.J."/>
            <person name="Sabat G."/>
            <person name="Salamov A."/>
            <person name="Samejima M."/>
            <person name="Schmutz J."/>
            <person name="Slot J.C."/>
            <person name="St John F."/>
            <person name="Stenlid J."/>
            <person name="Sun H."/>
            <person name="Sun S."/>
            <person name="Syed K."/>
            <person name="Tsang A."/>
            <person name="Wiebenga A."/>
            <person name="Young D."/>
            <person name="Pisabarro A."/>
            <person name="Eastwood D.C."/>
            <person name="Martin F."/>
            <person name="Cullen D."/>
            <person name="Grigoriev I.V."/>
            <person name="Hibbett D.S."/>
        </authorList>
    </citation>
    <scope>NUCLEOTIDE SEQUENCE [LARGE SCALE GENOMIC DNA]</scope>
    <source>
        <strain evidence="2 3">MD-104</strain>
    </source>
</reference>